<dbReference type="PANTHER" id="PTHR43283">
    <property type="entry name" value="BETA-LACTAMASE-RELATED"/>
    <property type="match status" value="1"/>
</dbReference>
<dbReference type="InterPro" id="IPR012338">
    <property type="entry name" value="Beta-lactam/transpept-like"/>
</dbReference>
<keyword evidence="3" id="KW-1185">Reference proteome</keyword>
<dbReference type="Proteomes" id="UP000248987">
    <property type="component" value="Unassembled WGS sequence"/>
</dbReference>
<reference evidence="2 3" key="1">
    <citation type="submission" date="2018-06" db="EMBL/GenBank/DDBJ databases">
        <title>Genomic Encyclopedia of Archaeal and Bacterial Type Strains, Phase II (KMG-II): from individual species to whole genera.</title>
        <authorList>
            <person name="Goeker M."/>
        </authorList>
    </citation>
    <scope>NUCLEOTIDE SEQUENCE [LARGE SCALE GENOMIC DNA]</scope>
    <source>
        <strain evidence="2 3">DSM 12408</strain>
    </source>
</reference>
<dbReference type="SUPFAM" id="SSF56601">
    <property type="entry name" value="beta-lactamase/transpeptidase-like"/>
    <property type="match status" value="1"/>
</dbReference>
<comment type="caution">
    <text evidence="2">The sequence shown here is derived from an EMBL/GenBank/DDBJ whole genome shotgun (WGS) entry which is preliminary data.</text>
</comment>
<name>A0A1A7R197_9FLAO</name>
<accession>A0A1A7R197</accession>
<evidence type="ECO:0000259" key="1">
    <source>
        <dbReference type="Pfam" id="PF00144"/>
    </source>
</evidence>
<protein>
    <submittedName>
        <fullName evidence="2">CubicO group peptidase (Beta-lactamase class C family)</fullName>
    </submittedName>
</protein>
<sequence length="420" mass="47708">MVVSCKEKSDLKALLNEKDSIALKNKLEEVFIKNELVGMSVLVLSDGKIAWHSAFGKANMSQHIPITENTIYRVASISKTIIAIAIMQLWEDGKVDLDTDISNYLGWSLRNPKFPDIPITLKQLLSHQSGIRDGEGYQRFSNDMISEKLDIRELFLSNESYFTDDQFADHSPGDYFSYANCSWGIIASVIENVSQQRLDNYCRKEIFKPMALKADFNVANLTHLDSLAVLYTYDDEKWISQADDYSDKLPQNRAFEGYELGQNGLLFGPQGSLRSSAKDLSAIAIMLMNDGTYNNNQILEKATVDFMLKSQWEYNGKNGDTWENFFLSYGIGIHQTTNTPNGDIIFPDRKMVGHPGIAYGLLSDMYLEKDKRSGIIFITNGSKNKFEYGEKSTFYQVEEDIFQTVFPYLKTIEQNAIPKN</sequence>
<dbReference type="InterPro" id="IPR001466">
    <property type="entry name" value="Beta-lactam-related"/>
</dbReference>
<gene>
    <name evidence="2" type="ORF">LX77_02979</name>
</gene>
<dbReference type="Gene3D" id="3.40.710.10">
    <property type="entry name" value="DD-peptidase/beta-lactamase superfamily"/>
    <property type="match status" value="1"/>
</dbReference>
<evidence type="ECO:0000313" key="3">
    <source>
        <dbReference type="Proteomes" id="UP000248987"/>
    </source>
</evidence>
<dbReference type="STRING" id="49280.A9996_11030"/>
<feature type="domain" description="Beta-lactamase-related" evidence="1">
    <location>
        <begin position="34"/>
        <end position="386"/>
    </location>
</feature>
<evidence type="ECO:0000313" key="2">
    <source>
        <dbReference type="EMBL" id="RAJ20985.1"/>
    </source>
</evidence>
<dbReference type="InterPro" id="IPR050789">
    <property type="entry name" value="Diverse_Enzym_Activities"/>
</dbReference>
<dbReference type="AlphaFoldDB" id="A0A1A7R197"/>
<dbReference type="Pfam" id="PF00144">
    <property type="entry name" value="Beta-lactamase"/>
    <property type="match status" value="1"/>
</dbReference>
<organism evidence="2 3">
    <name type="scientific">Gelidibacter algens</name>
    <dbReference type="NCBI Taxonomy" id="49280"/>
    <lineage>
        <taxon>Bacteria</taxon>
        <taxon>Pseudomonadati</taxon>
        <taxon>Bacteroidota</taxon>
        <taxon>Flavobacteriia</taxon>
        <taxon>Flavobacteriales</taxon>
        <taxon>Flavobacteriaceae</taxon>
        <taxon>Gelidibacter</taxon>
    </lineage>
</organism>
<proteinExistence type="predicted"/>
<dbReference type="EMBL" id="QLLQ01000013">
    <property type="protein sequence ID" value="RAJ20985.1"/>
    <property type="molecule type" value="Genomic_DNA"/>
</dbReference>